<name>A0A1G1TEA7_9BACT</name>
<keyword evidence="3" id="KW-1185">Reference proteome</keyword>
<feature type="non-terminal residue" evidence="2">
    <location>
        <position position="1"/>
    </location>
</feature>
<evidence type="ECO:0000313" key="2">
    <source>
        <dbReference type="EMBL" id="OGX89190.1"/>
    </source>
</evidence>
<dbReference type="Pfam" id="PF13612">
    <property type="entry name" value="DDE_Tnp_1_3"/>
    <property type="match status" value="1"/>
</dbReference>
<feature type="domain" description="Transposase DDE" evidence="1">
    <location>
        <begin position="113"/>
        <end position="252"/>
    </location>
</feature>
<protein>
    <recommendedName>
        <fullName evidence="1">Transposase DDE domain-containing protein</fullName>
    </recommendedName>
</protein>
<sequence>DLLIPAETMREQTIAMYCFLDDLLTRTRPVWARPADPRRRLSDAEVLTTALVAARYFGGNLALGRHYMQQHWGMKSLDKSGFTRHLHRLSETLLGLFATFGQALKALHTEARYVIDSFPVAVCHNMRIGRSKLLGPEAYRGRCASKRSWFYGFKVQVVATTDGIAVDFYVHAGSEADISGLRALAPDLPEGSVLYTDAGYTDYAWEELFAEATGNRQQTARKGNSTRPHAPHETYLLQHFRKTIETAFSQLTARFPKQIHAVTAQGFVLKIALFIFVHALD</sequence>
<dbReference type="NCBIfam" id="NF033520">
    <property type="entry name" value="transpos_IS982"/>
    <property type="match status" value="1"/>
</dbReference>
<evidence type="ECO:0000259" key="1">
    <source>
        <dbReference type="Pfam" id="PF13612"/>
    </source>
</evidence>
<dbReference type="InterPro" id="IPR025668">
    <property type="entry name" value="Tnp_DDE_dom"/>
</dbReference>
<dbReference type="AlphaFoldDB" id="A0A1G1TEA7"/>
<dbReference type="Proteomes" id="UP000176294">
    <property type="component" value="Unassembled WGS sequence"/>
</dbReference>
<reference evidence="2 3" key="1">
    <citation type="submission" date="2016-08" db="EMBL/GenBank/DDBJ databases">
        <title>Hymenobacter coccineus sp. nov., Hymenobacter lapidarius sp. nov. and Hymenobacter glacialis sp. nov., isolated from Antarctic soil.</title>
        <authorList>
            <person name="Sedlacek I."/>
            <person name="Kralova S."/>
            <person name="Kyrova K."/>
            <person name="Maslanova I."/>
            <person name="Stankova E."/>
            <person name="Vrbovska V."/>
            <person name="Nemec M."/>
            <person name="Bartak M."/>
            <person name="Svec P."/>
            <person name="Busse H.-J."/>
            <person name="Pantucek R."/>
        </authorList>
    </citation>
    <scope>NUCLEOTIDE SEQUENCE [LARGE SCALE GENOMIC DNA]</scope>
    <source>
        <strain evidence="2 3">CCM 8643</strain>
    </source>
</reference>
<proteinExistence type="predicted"/>
<dbReference type="STRING" id="1908237.BEN47_19805"/>
<organism evidence="2 3">
    <name type="scientific">Hymenobacter lapidarius</name>
    <dbReference type="NCBI Taxonomy" id="1908237"/>
    <lineage>
        <taxon>Bacteria</taxon>
        <taxon>Pseudomonadati</taxon>
        <taxon>Bacteroidota</taxon>
        <taxon>Cytophagia</taxon>
        <taxon>Cytophagales</taxon>
        <taxon>Hymenobacteraceae</taxon>
        <taxon>Hymenobacter</taxon>
    </lineage>
</organism>
<accession>A0A1G1TEA7</accession>
<feature type="non-terminal residue" evidence="2">
    <location>
        <position position="281"/>
    </location>
</feature>
<gene>
    <name evidence="2" type="ORF">BEN47_19805</name>
</gene>
<evidence type="ECO:0000313" key="3">
    <source>
        <dbReference type="Proteomes" id="UP000176294"/>
    </source>
</evidence>
<comment type="caution">
    <text evidence="2">The sequence shown here is derived from an EMBL/GenBank/DDBJ whole genome shotgun (WGS) entry which is preliminary data.</text>
</comment>
<dbReference type="EMBL" id="MDZB01000038">
    <property type="protein sequence ID" value="OGX89190.1"/>
    <property type="molecule type" value="Genomic_DNA"/>
</dbReference>